<organism evidence="2">
    <name type="scientific">bioreactor metagenome</name>
    <dbReference type="NCBI Taxonomy" id="1076179"/>
    <lineage>
        <taxon>unclassified sequences</taxon>
        <taxon>metagenomes</taxon>
        <taxon>ecological metagenomes</taxon>
    </lineage>
</organism>
<evidence type="ECO:0000313" key="2">
    <source>
        <dbReference type="EMBL" id="MPM30264.1"/>
    </source>
</evidence>
<reference evidence="2" key="1">
    <citation type="submission" date="2019-08" db="EMBL/GenBank/DDBJ databases">
        <authorList>
            <person name="Kucharzyk K."/>
            <person name="Murdoch R.W."/>
            <person name="Higgins S."/>
            <person name="Loffler F."/>
        </authorList>
    </citation>
    <scope>NUCLEOTIDE SEQUENCE</scope>
</reference>
<feature type="transmembrane region" description="Helical" evidence="1">
    <location>
        <begin position="68"/>
        <end position="89"/>
    </location>
</feature>
<protein>
    <submittedName>
        <fullName evidence="2">Uncharacterized protein</fullName>
    </submittedName>
</protein>
<sequence length="257" mass="29080">MELRQTKALGTLYHHNGGVWNIYTYLDYGCGNQNVGSSRCKQLHVMCFVFVFLFAVDHSSDVFRSFELFYYVHVTILQVLVVHLFTLLYEGVNNEDLSPFFDLLFHEGVNPFPLSIVGMDGFYWFATGREFVNDRYIQVPVKGHSQCPGNRGGCHHKYMGQGFTFVPQPGPLLHPKTVLFVNNSQTQVTKLYGILNKGMGAKEYMDTTIVKAGSNCLAFLFLCTACEQGCLYTDSLQQFERAFVVLPRKHLGGCHDA</sequence>
<gene>
    <name evidence="2" type="ORF">SDC9_76812</name>
</gene>
<dbReference type="EMBL" id="VSSQ01005740">
    <property type="protein sequence ID" value="MPM30264.1"/>
    <property type="molecule type" value="Genomic_DNA"/>
</dbReference>
<keyword evidence="1" id="KW-0472">Membrane</keyword>
<dbReference type="AlphaFoldDB" id="A0A644YW66"/>
<comment type="caution">
    <text evidence="2">The sequence shown here is derived from an EMBL/GenBank/DDBJ whole genome shotgun (WGS) entry which is preliminary data.</text>
</comment>
<proteinExistence type="predicted"/>
<feature type="transmembrane region" description="Helical" evidence="1">
    <location>
        <begin position="109"/>
        <end position="126"/>
    </location>
</feature>
<keyword evidence="1" id="KW-0812">Transmembrane</keyword>
<name>A0A644YW66_9ZZZZ</name>
<evidence type="ECO:0000256" key="1">
    <source>
        <dbReference type="SAM" id="Phobius"/>
    </source>
</evidence>
<accession>A0A644YW66</accession>
<keyword evidence="1" id="KW-1133">Transmembrane helix</keyword>